<keyword evidence="4" id="KW-0547">Nucleotide-binding</keyword>
<evidence type="ECO:0000256" key="1">
    <source>
        <dbReference type="ARBA" id="ARBA00008874"/>
    </source>
</evidence>
<dbReference type="Proteomes" id="UP001430356">
    <property type="component" value="Unassembled WGS sequence"/>
</dbReference>
<comment type="similarity">
    <text evidence="1">Belongs to the protein kinase superfamily. STE Ser/Thr protein kinase family. STE20 subfamily.</text>
</comment>
<evidence type="ECO:0000256" key="2">
    <source>
        <dbReference type="ARBA" id="ARBA00022527"/>
    </source>
</evidence>
<dbReference type="PROSITE" id="PS50011">
    <property type="entry name" value="PROTEIN_KINASE_DOM"/>
    <property type="match status" value="1"/>
</dbReference>
<dbReference type="EMBL" id="JAECZO010000031">
    <property type="protein sequence ID" value="KAK7194117.1"/>
    <property type="molecule type" value="Genomic_DNA"/>
</dbReference>
<evidence type="ECO:0000256" key="5">
    <source>
        <dbReference type="ARBA" id="ARBA00022777"/>
    </source>
</evidence>
<evidence type="ECO:0000313" key="12">
    <source>
        <dbReference type="Proteomes" id="UP001430356"/>
    </source>
</evidence>
<dbReference type="InterPro" id="IPR000719">
    <property type="entry name" value="Prot_kinase_dom"/>
</dbReference>
<comment type="catalytic activity">
    <reaction evidence="8">
        <text>L-seryl-[protein] + ATP = O-phospho-L-seryl-[protein] + ADP + H(+)</text>
        <dbReference type="Rhea" id="RHEA:17989"/>
        <dbReference type="Rhea" id="RHEA-COMP:9863"/>
        <dbReference type="Rhea" id="RHEA-COMP:11604"/>
        <dbReference type="ChEBI" id="CHEBI:15378"/>
        <dbReference type="ChEBI" id="CHEBI:29999"/>
        <dbReference type="ChEBI" id="CHEBI:30616"/>
        <dbReference type="ChEBI" id="CHEBI:83421"/>
        <dbReference type="ChEBI" id="CHEBI:456216"/>
        <dbReference type="EC" id="2.7.11.1"/>
    </reaction>
</comment>
<evidence type="ECO:0000256" key="8">
    <source>
        <dbReference type="ARBA" id="ARBA00048679"/>
    </source>
</evidence>
<evidence type="ECO:0000256" key="4">
    <source>
        <dbReference type="ARBA" id="ARBA00022741"/>
    </source>
</evidence>
<dbReference type="PANTHER" id="PTHR48012:SF10">
    <property type="entry name" value="FI20177P1"/>
    <property type="match status" value="1"/>
</dbReference>
<sequence>MLFPEASHAPPSEAPLRLPVNMDPTVYAVLNACRNQSFFAAAHFARSLDVTLCGLHEAEESEPSQLQADGSIRDSTYLSVAVEKQGESVAGSATEASQMDGSVEDPPLFIPLMDNESGGTLSSMMEDQAESSSSTSGLGYVSENPTKERSKQSTGLRSTHPSPPGGGERDGTLFPHFHGLWECGMFAGKRVHIETGDAYLGRGATAMVYEGWIVITDIVNGVETCLAKTPAAIKEITYNAKDKEVRNLYERALNLRFHMKHPGIVQSYYAGTYVPRFSCFRGSEKAMLFSHLVLARSVTGSVADVLKRTGPFPELEIRRCMAEMLSALECIHDVHHRVHNDVKPHNILIFDDATLYFSEVKYQITDLTGIAVAMPVEDVLRSIATGVVQRHSVASAGGTAMYMSPESCLGLGFMTSNDVWSLGITAYHMATGTLPWKPLERQFPSMILNGYRQKFTLQDLVGLQSNDPCETTGASPMSSTDSAVPEPGDEVGPRVRFQTESPAESQGPSDASGGCVAFRDQFKDFGPLLDVLNDVDASSDFRSFLKECLTENPLRRPTCRQLRDHPFVKDFKVEPHE</sequence>
<evidence type="ECO:0000256" key="6">
    <source>
        <dbReference type="ARBA" id="ARBA00022840"/>
    </source>
</evidence>
<gene>
    <name evidence="11" type="ORF">NESM_000324900</name>
</gene>
<evidence type="ECO:0000256" key="9">
    <source>
        <dbReference type="SAM" id="MobiDB-lite"/>
    </source>
</evidence>
<dbReference type="GO" id="GO:0005524">
    <property type="term" value="F:ATP binding"/>
    <property type="evidence" value="ECO:0007669"/>
    <property type="project" value="UniProtKB-KW"/>
</dbReference>
<dbReference type="SUPFAM" id="SSF56112">
    <property type="entry name" value="Protein kinase-like (PK-like)"/>
    <property type="match status" value="1"/>
</dbReference>
<evidence type="ECO:0000256" key="7">
    <source>
        <dbReference type="ARBA" id="ARBA00047899"/>
    </source>
</evidence>
<keyword evidence="5 11" id="KW-0418">Kinase</keyword>
<feature type="compositionally biased region" description="Polar residues" evidence="9">
    <location>
        <begin position="466"/>
        <end position="482"/>
    </location>
</feature>
<feature type="region of interest" description="Disordered" evidence="9">
    <location>
        <begin position="88"/>
        <end position="171"/>
    </location>
</feature>
<accession>A0AAW0EJ69</accession>
<evidence type="ECO:0000259" key="10">
    <source>
        <dbReference type="PROSITE" id="PS50011"/>
    </source>
</evidence>
<dbReference type="GO" id="GO:0005737">
    <property type="term" value="C:cytoplasm"/>
    <property type="evidence" value="ECO:0007669"/>
    <property type="project" value="TreeGrafter"/>
</dbReference>
<organism evidence="11 12">
    <name type="scientific">Novymonas esmeraldas</name>
    <dbReference type="NCBI Taxonomy" id="1808958"/>
    <lineage>
        <taxon>Eukaryota</taxon>
        <taxon>Discoba</taxon>
        <taxon>Euglenozoa</taxon>
        <taxon>Kinetoplastea</taxon>
        <taxon>Metakinetoplastina</taxon>
        <taxon>Trypanosomatida</taxon>
        <taxon>Trypanosomatidae</taxon>
        <taxon>Novymonas</taxon>
    </lineage>
</organism>
<feature type="region of interest" description="Disordered" evidence="9">
    <location>
        <begin position="466"/>
        <end position="513"/>
    </location>
</feature>
<dbReference type="Pfam" id="PF00069">
    <property type="entry name" value="Pkinase"/>
    <property type="match status" value="1"/>
</dbReference>
<dbReference type="Gene3D" id="1.10.510.10">
    <property type="entry name" value="Transferase(Phosphotransferase) domain 1"/>
    <property type="match status" value="1"/>
</dbReference>
<protein>
    <submittedName>
        <fullName evidence="11">Protein kinase</fullName>
    </submittedName>
</protein>
<comment type="catalytic activity">
    <reaction evidence="7">
        <text>L-threonyl-[protein] + ATP = O-phospho-L-threonyl-[protein] + ADP + H(+)</text>
        <dbReference type="Rhea" id="RHEA:46608"/>
        <dbReference type="Rhea" id="RHEA-COMP:11060"/>
        <dbReference type="Rhea" id="RHEA-COMP:11605"/>
        <dbReference type="ChEBI" id="CHEBI:15378"/>
        <dbReference type="ChEBI" id="CHEBI:30013"/>
        <dbReference type="ChEBI" id="CHEBI:30616"/>
        <dbReference type="ChEBI" id="CHEBI:61977"/>
        <dbReference type="ChEBI" id="CHEBI:456216"/>
        <dbReference type="EC" id="2.7.11.1"/>
    </reaction>
</comment>
<keyword evidence="12" id="KW-1185">Reference proteome</keyword>
<dbReference type="PANTHER" id="PTHR48012">
    <property type="entry name" value="STERILE20-LIKE KINASE, ISOFORM B-RELATED"/>
    <property type="match status" value="1"/>
</dbReference>
<dbReference type="InterPro" id="IPR050629">
    <property type="entry name" value="STE20/SPS1-PAK"/>
</dbReference>
<keyword evidence="6" id="KW-0067">ATP-binding</keyword>
<proteinExistence type="inferred from homology"/>
<feature type="compositionally biased region" description="Polar residues" evidence="9">
    <location>
        <begin position="498"/>
        <end position="509"/>
    </location>
</feature>
<dbReference type="InterPro" id="IPR011009">
    <property type="entry name" value="Kinase-like_dom_sf"/>
</dbReference>
<evidence type="ECO:0000256" key="3">
    <source>
        <dbReference type="ARBA" id="ARBA00022679"/>
    </source>
</evidence>
<feature type="domain" description="Protein kinase" evidence="10">
    <location>
        <begin position="194"/>
        <end position="568"/>
    </location>
</feature>
<dbReference type="AlphaFoldDB" id="A0AAW0EJ69"/>
<name>A0AAW0EJ69_9TRYP</name>
<comment type="caution">
    <text evidence="11">The sequence shown here is derived from an EMBL/GenBank/DDBJ whole genome shotgun (WGS) entry which is preliminary data.</text>
</comment>
<keyword evidence="2" id="KW-0723">Serine/threonine-protein kinase</keyword>
<reference evidence="11 12" key="1">
    <citation type="journal article" date="2021" name="MBio">
        <title>A New Model Trypanosomatid, Novymonas esmeraldas: Genomic Perception of Its 'Candidatus Pandoraea novymonadis' Endosymbiont.</title>
        <authorList>
            <person name="Zakharova A."/>
            <person name="Saura A."/>
            <person name="Butenko A."/>
            <person name="Podesvova L."/>
            <person name="Warmusova S."/>
            <person name="Kostygov A.Y."/>
            <person name="Nenarokova A."/>
            <person name="Lukes J."/>
            <person name="Opperdoes F.R."/>
            <person name="Yurchenko V."/>
        </authorList>
    </citation>
    <scope>NUCLEOTIDE SEQUENCE [LARGE SCALE GENOMIC DNA]</scope>
    <source>
        <strain evidence="11 12">E262AT.01</strain>
    </source>
</reference>
<evidence type="ECO:0000313" key="11">
    <source>
        <dbReference type="EMBL" id="KAK7194117.1"/>
    </source>
</evidence>
<dbReference type="SMART" id="SM00220">
    <property type="entry name" value="S_TKc"/>
    <property type="match status" value="1"/>
</dbReference>
<keyword evidence="3" id="KW-0808">Transferase</keyword>
<dbReference type="GO" id="GO:0004674">
    <property type="term" value="F:protein serine/threonine kinase activity"/>
    <property type="evidence" value="ECO:0007669"/>
    <property type="project" value="UniProtKB-KW"/>
</dbReference>